<name>A0A4R3Z0H4_9FIRM</name>
<dbReference type="PANTHER" id="PTHR38451:SF1">
    <property type="entry name" value="TRNA (ADENINE(22)-N(1))-METHYLTRANSFERASE"/>
    <property type="match status" value="1"/>
</dbReference>
<gene>
    <name evidence="1" type="ORF">EDD60_1117</name>
</gene>
<dbReference type="Gene3D" id="1.10.287.1890">
    <property type="match status" value="1"/>
</dbReference>
<keyword evidence="2" id="KW-1185">Reference proteome</keyword>
<keyword evidence="1" id="KW-0489">Methyltransferase</keyword>
<protein>
    <submittedName>
        <fullName evidence="1">tRNA (Adenine22-N1)-methyltransferase</fullName>
    </submittedName>
</protein>
<dbReference type="Proteomes" id="UP000295515">
    <property type="component" value="Unassembled WGS sequence"/>
</dbReference>
<proteinExistence type="predicted"/>
<dbReference type="AlphaFoldDB" id="A0A4R3Z0H4"/>
<reference evidence="1 2" key="1">
    <citation type="submission" date="2019-03" db="EMBL/GenBank/DDBJ databases">
        <title>Genomic Encyclopedia of Type Strains, Phase IV (KMG-IV): sequencing the most valuable type-strain genomes for metagenomic binning, comparative biology and taxonomic classification.</title>
        <authorList>
            <person name="Goeker M."/>
        </authorList>
    </citation>
    <scope>NUCLEOTIDE SEQUENCE [LARGE SCALE GENOMIC DNA]</scope>
    <source>
        <strain evidence="1 2">DSM 29487</strain>
    </source>
</reference>
<comment type="caution">
    <text evidence="1">The sequence shown here is derived from an EMBL/GenBank/DDBJ whole genome shotgun (WGS) entry which is preliminary data.</text>
</comment>
<sequence>MKLSKRLQAIADLITKYKQGEILADIGTDHAYLPVYLVEEGVIEKAYACDIASGPINASIETIQLHQLEKQVIPLLGSGMNPIIDKNIDMISICGMGGKLTVDILDENKEFLDHHRFILQSNVGLEILREYLTNQNMVILDEGIVKDANHIYEIIVCEKTSEKQEYDEKDFYFGPCLRKNKNGLFYEKWYRQLEIQKNILKSLDENHPRAIEVKHMIELIEGEINAS</sequence>
<dbReference type="RefSeq" id="WP_132226365.1">
    <property type="nucleotide sequence ID" value="NZ_CAUWFI010000027.1"/>
</dbReference>
<dbReference type="Gene3D" id="3.40.50.150">
    <property type="entry name" value="Vaccinia Virus protein VP39"/>
    <property type="match status" value="1"/>
</dbReference>
<keyword evidence="1" id="KW-0808">Transferase</keyword>
<dbReference type="InterPro" id="IPR006901">
    <property type="entry name" value="TrmK"/>
</dbReference>
<dbReference type="Pfam" id="PF04816">
    <property type="entry name" value="TrmK"/>
    <property type="match status" value="1"/>
</dbReference>
<dbReference type="PIRSF" id="PIRSF018637">
    <property type="entry name" value="TrmK"/>
    <property type="match status" value="1"/>
</dbReference>
<dbReference type="GO" id="GO:0160105">
    <property type="term" value="F:tRNA (adenine(22)-N1)-methyltransferase activity"/>
    <property type="evidence" value="ECO:0007669"/>
    <property type="project" value="InterPro"/>
</dbReference>
<dbReference type="InterPro" id="IPR029063">
    <property type="entry name" value="SAM-dependent_MTases_sf"/>
</dbReference>
<evidence type="ECO:0000313" key="1">
    <source>
        <dbReference type="EMBL" id="TCV98601.1"/>
    </source>
</evidence>
<evidence type="ECO:0000313" key="2">
    <source>
        <dbReference type="Proteomes" id="UP000295515"/>
    </source>
</evidence>
<dbReference type="GO" id="GO:0032259">
    <property type="term" value="P:methylation"/>
    <property type="evidence" value="ECO:0007669"/>
    <property type="project" value="UniProtKB-KW"/>
</dbReference>
<dbReference type="EMBL" id="SMCQ01000011">
    <property type="protein sequence ID" value="TCV98601.1"/>
    <property type="molecule type" value="Genomic_DNA"/>
</dbReference>
<dbReference type="GeneID" id="98915479"/>
<organism evidence="1 2">
    <name type="scientific">Longibaculum muris</name>
    <dbReference type="NCBI Taxonomy" id="1796628"/>
    <lineage>
        <taxon>Bacteria</taxon>
        <taxon>Bacillati</taxon>
        <taxon>Bacillota</taxon>
        <taxon>Erysipelotrichia</taxon>
        <taxon>Erysipelotrichales</taxon>
        <taxon>Coprobacillaceae</taxon>
        <taxon>Longibaculum</taxon>
    </lineage>
</organism>
<accession>A0A4R3Z0H4</accession>
<dbReference type="SUPFAM" id="SSF53335">
    <property type="entry name" value="S-adenosyl-L-methionine-dependent methyltransferases"/>
    <property type="match status" value="1"/>
</dbReference>
<dbReference type="PANTHER" id="PTHR38451">
    <property type="entry name" value="TRNA (ADENINE(22)-N(1))-METHYLTRANSFERASE"/>
    <property type="match status" value="1"/>
</dbReference>